<gene>
    <name evidence="1" type="ORF">JEQ17_21535</name>
</gene>
<sequence length="289" mass="32480">MSGARGGPAVSGGERLRRYQARFEPLVTRALLLGIFVVGLTAQFVKPVGDALEGKAALGGALLSLVGYVLYDSVRELAASLRLPPQGRVQSRDLGSFVSEAFRAREVEIRFLGYTGETLYNELYHRLEGLLDDPGPTRHVSVRVLIPDFGQQMTVPSRVGPDGAPMDDPDFRRRLELKCQEYDQTLSVLAERLTIVGRVTAECEYRFYPGIPRDKICIFNREQVLHGLYDVVARTVQRSSDPEFYDPKGYRTDLNVWVRDGNDDSKAVVDTWNKHLDDLWSLAAVPHWR</sequence>
<evidence type="ECO:0000313" key="1">
    <source>
        <dbReference type="EMBL" id="QQM41776.1"/>
    </source>
</evidence>
<protein>
    <submittedName>
        <fullName evidence="1">Uncharacterized protein</fullName>
    </submittedName>
</protein>
<keyword evidence="2" id="KW-1185">Reference proteome</keyword>
<proteinExistence type="predicted"/>
<name>A0A7T7I687_9ACTN</name>
<reference evidence="1 2" key="1">
    <citation type="submission" date="2020-12" db="EMBL/GenBank/DDBJ databases">
        <title>A novel species.</title>
        <authorList>
            <person name="Li K."/>
        </authorList>
    </citation>
    <scope>NUCLEOTIDE SEQUENCE [LARGE SCALE GENOMIC DNA]</scope>
    <source>
        <strain evidence="1 2">ZYC-3</strain>
    </source>
</reference>
<dbReference type="RefSeq" id="WP_200396751.1">
    <property type="nucleotide sequence ID" value="NZ_CP066831.1"/>
</dbReference>
<accession>A0A7T7I687</accession>
<evidence type="ECO:0000313" key="2">
    <source>
        <dbReference type="Proteomes" id="UP000595636"/>
    </source>
</evidence>
<organism evidence="1 2">
    <name type="scientific">Streptomyces liliifuscus</name>
    <dbReference type="NCBI Taxonomy" id="2797636"/>
    <lineage>
        <taxon>Bacteria</taxon>
        <taxon>Bacillati</taxon>
        <taxon>Actinomycetota</taxon>
        <taxon>Actinomycetes</taxon>
        <taxon>Kitasatosporales</taxon>
        <taxon>Streptomycetaceae</taxon>
        <taxon>Streptomyces</taxon>
    </lineage>
</organism>
<dbReference type="KEGG" id="slf:JEQ17_21535"/>
<dbReference type="AlphaFoldDB" id="A0A7T7I687"/>
<dbReference type="EMBL" id="CP066831">
    <property type="protein sequence ID" value="QQM41776.1"/>
    <property type="molecule type" value="Genomic_DNA"/>
</dbReference>
<dbReference type="Proteomes" id="UP000595636">
    <property type="component" value="Chromosome"/>
</dbReference>